<dbReference type="EMBL" id="SEYY01006361">
    <property type="protein sequence ID" value="KAB7502924.1"/>
    <property type="molecule type" value="Genomic_DNA"/>
</dbReference>
<proteinExistence type="predicted"/>
<comment type="caution">
    <text evidence="1">The sequence shown here is derived from an EMBL/GenBank/DDBJ whole genome shotgun (WGS) entry which is preliminary data.</text>
</comment>
<dbReference type="AlphaFoldDB" id="A0A5N5T8F8"/>
<keyword evidence="2" id="KW-1185">Reference proteome</keyword>
<evidence type="ECO:0000313" key="1">
    <source>
        <dbReference type="EMBL" id="KAB7502924.1"/>
    </source>
</evidence>
<organism evidence="1 2">
    <name type="scientific">Armadillidium nasatum</name>
    <dbReference type="NCBI Taxonomy" id="96803"/>
    <lineage>
        <taxon>Eukaryota</taxon>
        <taxon>Metazoa</taxon>
        <taxon>Ecdysozoa</taxon>
        <taxon>Arthropoda</taxon>
        <taxon>Crustacea</taxon>
        <taxon>Multicrustacea</taxon>
        <taxon>Malacostraca</taxon>
        <taxon>Eumalacostraca</taxon>
        <taxon>Peracarida</taxon>
        <taxon>Isopoda</taxon>
        <taxon>Oniscidea</taxon>
        <taxon>Crinocheta</taxon>
        <taxon>Armadillidiidae</taxon>
        <taxon>Armadillidium</taxon>
    </lineage>
</organism>
<gene>
    <name evidence="1" type="ORF">Anas_04263</name>
</gene>
<evidence type="ECO:0000313" key="2">
    <source>
        <dbReference type="Proteomes" id="UP000326759"/>
    </source>
</evidence>
<name>A0A5N5T8F8_9CRUS</name>
<dbReference type="Proteomes" id="UP000326759">
    <property type="component" value="Unassembled WGS sequence"/>
</dbReference>
<sequence length="69" mass="7914">MKSAAARAFRTHGSLCASHPCEKTQKENPKVKTNQMHNIYKLVNLFGFGILFLEKHYESEICNCVSHYL</sequence>
<reference evidence="1 2" key="1">
    <citation type="journal article" date="2019" name="PLoS Biol.">
        <title>Sex chromosomes control vertical transmission of feminizing Wolbachia symbionts in an isopod.</title>
        <authorList>
            <person name="Becking T."/>
            <person name="Chebbi M.A."/>
            <person name="Giraud I."/>
            <person name="Moumen B."/>
            <person name="Laverre T."/>
            <person name="Caubet Y."/>
            <person name="Peccoud J."/>
            <person name="Gilbert C."/>
            <person name="Cordaux R."/>
        </authorList>
    </citation>
    <scope>NUCLEOTIDE SEQUENCE [LARGE SCALE GENOMIC DNA]</scope>
    <source>
        <strain evidence="1">ANa2</strain>
        <tissue evidence="1">Whole body excluding digestive tract and cuticle</tissue>
    </source>
</reference>
<protein>
    <submittedName>
        <fullName evidence="1">Uncharacterized protein</fullName>
    </submittedName>
</protein>
<accession>A0A5N5T8F8</accession>